<keyword evidence="2" id="KW-1185">Reference proteome</keyword>
<reference evidence="1 2" key="1">
    <citation type="submission" date="2024-03" db="EMBL/GenBank/DDBJ databases">
        <authorList>
            <person name="Gkanogiannis A."/>
            <person name="Becerra Lopez-Lavalle L."/>
        </authorList>
    </citation>
    <scope>NUCLEOTIDE SEQUENCE [LARGE SCALE GENOMIC DNA]</scope>
</reference>
<gene>
    <name evidence="1" type="ORF">CITCOLO1_LOCUS4584</name>
</gene>
<protein>
    <submittedName>
        <fullName evidence="1">Uncharacterized protein</fullName>
    </submittedName>
</protein>
<sequence length="71" mass="8144">MANMCADGVVDHILISCTNIRKCNEQYRGTFSMMSCLLFQVLSKPSKIQLMVDHPWMEVKFDAWNVAMIDS</sequence>
<accession>A0ABP0XXJ4</accession>
<name>A0ABP0XXJ4_9ROSI</name>
<dbReference type="EMBL" id="OZ021745">
    <property type="protein sequence ID" value="CAK9312874.1"/>
    <property type="molecule type" value="Genomic_DNA"/>
</dbReference>
<dbReference type="Proteomes" id="UP001642487">
    <property type="component" value="Chromosome 11"/>
</dbReference>
<evidence type="ECO:0000313" key="1">
    <source>
        <dbReference type="EMBL" id="CAK9312874.1"/>
    </source>
</evidence>
<proteinExistence type="predicted"/>
<evidence type="ECO:0000313" key="2">
    <source>
        <dbReference type="Proteomes" id="UP001642487"/>
    </source>
</evidence>
<organism evidence="1 2">
    <name type="scientific">Citrullus colocynthis</name>
    <name type="common">colocynth</name>
    <dbReference type="NCBI Taxonomy" id="252529"/>
    <lineage>
        <taxon>Eukaryota</taxon>
        <taxon>Viridiplantae</taxon>
        <taxon>Streptophyta</taxon>
        <taxon>Embryophyta</taxon>
        <taxon>Tracheophyta</taxon>
        <taxon>Spermatophyta</taxon>
        <taxon>Magnoliopsida</taxon>
        <taxon>eudicotyledons</taxon>
        <taxon>Gunneridae</taxon>
        <taxon>Pentapetalae</taxon>
        <taxon>rosids</taxon>
        <taxon>fabids</taxon>
        <taxon>Cucurbitales</taxon>
        <taxon>Cucurbitaceae</taxon>
        <taxon>Benincaseae</taxon>
        <taxon>Citrullus</taxon>
    </lineage>
</organism>